<comment type="caution">
    <text evidence="1">The sequence shown here is derived from an EMBL/GenBank/DDBJ whole genome shotgun (WGS) entry which is preliminary data.</text>
</comment>
<reference evidence="1" key="1">
    <citation type="submission" date="2022-10" db="EMBL/GenBank/DDBJ databases">
        <title>Culturing micro-colonial fungi from biological soil crusts in the Mojave desert and describing Neophaeococcomyces mojavensis, and introducing the new genera and species Taxawa tesnikishii.</title>
        <authorList>
            <person name="Kurbessoian T."/>
            <person name="Stajich J.E."/>
        </authorList>
    </citation>
    <scope>NUCLEOTIDE SEQUENCE</scope>
    <source>
        <strain evidence="1">JES_112</strain>
    </source>
</reference>
<organism evidence="1 2">
    <name type="scientific">Neophaeococcomyces mojaviensis</name>
    <dbReference type="NCBI Taxonomy" id="3383035"/>
    <lineage>
        <taxon>Eukaryota</taxon>
        <taxon>Fungi</taxon>
        <taxon>Dikarya</taxon>
        <taxon>Ascomycota</taxon>
        <taxon>Pezizomycotina</taxon>
        <taxon>Eurotiomycetes</taxon>
        <taxon>Chaetothyriomycetidae</taxon>
        <taxon>Chaetothyriales</taxon>
        <taxon>Chaetothyriales incertae sedis</taxon>
        <taxon>Neophaeococcomyces</taxon>
    </lineage>
</organism>
<name>A0ACC3A3E1_9EURO</name>
<accession>A0ACC3A3E1</accession>
<proteinExistence type="predicted"/>
<evidence type="ECO:0000313" key="2">
    <source>
        <dbReference type="Proteomes" id="UP001172386"/>
    </source>
</evidence>
<keyword evidence="2" id="KW-1185">Reference proteome</keyword>
<gene>
    <name evidence="1" type="ORF">H2198_006269</name>
</gene>
<evidence type="ECO:0000313" key="1">
    <source>
        <dbReference type="EMBL" id="KAJ9654751.1"/>
    </source>
</evidence>
<dbReference type="EMBL" id="JAPDRQ010000113">
    <property type="protein sequence ID" value="KAJ9654751.1"/>
    <property type="molecule type" value="Genomic_DNA"/>
</dbReference>
<dbReference type="Proteomes" id="UP001172386">
    <property type="component" value="Unassembled WGS sequence"/>
</dbReference>
<sequence>MSFRSPQPGNANFDGTFQGQRDQWIGNEIRAGRDIHIYAAVEGRSAEYRPGQGDRFEKPRQDLLDSYDDDILASLAFPQMFDRRNNVEQPHANTCRWILDLKEYQCWEAQPRGLLWIKGKPGAGKSTLMSFLYHTLREERQAEHGVHLDFFFSARGTDMQRTPLGMLRSLLNRLFRQDPSIRPPVRELYREKCTAFGRGERSWEWQRRELEPLLAQAIVTSAQQQQVTVFIDALDEAGEESARETARYFHNINDRVASASAVAKICISCRHYPIPCTVRGVEVVVEKHNGDDITAFVHDRLDLDGRTLDDTPDLEHWQELGTDLVRRADGVFQWVRLIVPIVEKSIDDGESPEDVRQWLQEVPEELGDVYEHILRNVVDRRHRSQSFQLFQWVCLAERPLSVTEMRYALAAKDAVPLSPRVRCCETRGFVKTDKLMKVRVKSLSGGLVEVVRDHDGDDGDDGDDDQERVQVIHQSINDFFLSRGLTLLASLQHEVSAVSSVSRMAFKQAEVVGQCQANLYRSCLNYLATEDVEVNDRHRTGFYEENEERKEIVSSWPLVHYATINLFVHGEKATSYRGGGLTEQTRLLEQIMANWIRVYKVFDEYSSKCPRLDTTVLHAAASANLLDIVEHLIHNFDVNIQDEKGYTPLHLAARWGHQSVAETLFHAGASIDMKTKQEQTPLVLAAGNGHLELVQWLLCQGANLDEAAGESGNALQAAAADGNAVMVKVLLDAGADVHAQGGEYGNALQAASYGGHEKVVQMLVDNRADLDVLGKYYDDEVDDRLEGNSLQAASYDGHEKVVQMLIDKGADVHAQGGYYGNALVAASVRGHEKVVQMLIDKGADVNAQGGEYGNALQAASYGGHEKVVQMLLDKGADVNAQGGEYGNALQAASAGGHEKVVKILLKRGAKAV</sequence>
<protein>
    <submittedName>
        <fullName evidence="1">Uncharacterized protein</fullName>
    </submittedName>
</protein>